<evidence type="ECO:0000256" key="2">
    <source>
        <dbReference type="ARBA" id="ARBA00023002"/>
    </source>
</evidence>
<dbReference type="PROSITE" id="PS00061">
    <property type="entry name" value="ADH_SHORT"/>
    <property type="match status" value="1"/>
</dbReference>
<sequence>MLEGKVAIVTGAAMGMGAATAQLFAEAGAKVVVADMNEDMGLTLVAEIERAGGQALFQRCNVAVAADVDALVQATVAHFGRLDVAVNNAAVSPDTKLLSEMDEDEFDRVIAVDLKGVALCLKFELSQMIRQGGGGAIVNIGSVSSFRPQPNNGVYVAAKHGVVGLSKVAAIENGVHGIRVNTVAPGAIDTPMLRGALERMGCSEAEFAPVLSLLGRFGQPREVAQASLWLASEQASYVTGTTIHVDAGYTNR</sequence>
<keyword evidence="2 3" id="KW-0560">Oxidoreductase</keyword>
<comment type="caution">
    <text evidence="3">The sequence shown here is derived from an EMBL/GenBank/DDBJ whole genome shotgun (WGS) entry which is preliminary data.</text>
</comment>
<keyword evidence="4" id="KW-1185">Reference proteome</keyword>
<dbReference type="InterPro" id="IPR002347">
    <property type="entry name" value="SDR_fam"/>
</dbReference>
<proteinExistence type="inferred from homology"/>
<evidence type="ECO:0000256" key="1">
    <source>
        <dbReference type="ARBA" id="ARBA00006484"/>
    </source>
</evidence>
<dbReference type="Pfam" id="PF13561">
    <property type="entry name" value="adh_short_C2"/>
    <property type="match status" value="1"/>
</dbReference>
<comment type="similarity">
    <text evidence="1">Belongs to the short-chain dehydrogenases/reductases (SDR) family.</text>
</comment>
<dbReference type="Proteomes" id="UP000813068">
    <property type="component" value="Unassembled WGS sequence"/>
</dbReference>
<evidence type="ECO:0000313" key="3">
    <source>
        <dbReference type="EMBL" id="MBV2132502.1"/>
    </source>
</evidence>
<dbReference type="CDD" id="cd05233">
    <property type="entry name" value="SDR_c"/>
    <property type="match status" value="1"/>
</dbReference>
<dbReference type="GO" id="GO:0047936">
    <property type="term" value="F:glucose 1-dehydrogenase [NAD(P)+] activity"/>
    <property type="evidence" value="ECO:0007669"/>
    <property type="project" value="UniProtKB-EC"/>
</dbReference>
<gene>
    <name evidence="3" type="ORF">KRX52_06750</name>
</gene>
<name>A0ABS6MUM0_9GAMM</name>
<protein>
    <submittedName>
        <fullName evidence="3">Glucose 1-dehydrogenase</fullName>
        <ecNumber evidence="3">1.1.1.47</ecNumber>
    </submittedName>
</protein>
<organism evidence="3 4">
    <name type="scientific">Geopseudomonas aromaticivorans</name>
    <dbReference type="NCBI Taxonomy" id="2849492"/>
    <lineage>
        <taxon>Bacteria</taxon>
        <taxon>Pseudomonadati</taxon>
        <taxon>Pseudomonadota</taxon>
        <taxon>Gammaproteobacteria</taxon>
        <taxon>Pseudomonadales</taxon>
        <taxon>Pseudomonadaceae</taxon>
        <taxon>Geopseudomonas</taxon>
    </lineage>
</organism>
<dbReference type="EMBL" id="JAHRGL010000016">
    <property type="protein sequence ID" value="MBV2132502.1"/>
    <property type="molecule type" value="Genomic_DNA"/>
</dbReference>
<accession>A0ABS6MUM0</accession>
<evidence type="ECO:0000313" key="4">
    <source>
        <dbReference type="Proteomes" id="UP000813068"/>
    </source>
</evidence>
<dbReference type="RefSeq" id="WP_217680836.1">
    <property type="nucleotide sequence ID" value="NZ_JAHRGL010000016.1"/>
</dbReference>
<dbReference type="NCBIfam" id="NF005559">
    <property type="entry name" value="PRK07231.1"/>
    <property type="match status" value="1"/>
</dbReference>
<dbReference type="EC" id="1.1.1.47" evidence="3"/>
<dbReference type="PANTHER" id="PTHR24321:SF8">
    <property type="entry name" value="ESTRADIOL 17-BETA-DEHYDROGENASE 8-RELATED"/>
    <property type="match status" value="1"/>
</dbReference>
<reference evidence="3 4" key="1">
    <citation type="submission" date="2021-06" db="EMBL/GenBank/DDBJ databases">
        <title>Differences between aerobic and microaerobic xylene degrading microbial communities.</title>
        <authorList>
            <person name="Banerjee S."/>
            <person name="Tancsics A."/>
        </authorList>
    </citation>
    <scope>NUCLEOTIDE SEQUENCE [LARGE SCALE GENOMIC DNA]</scope>
    <source>
        <strain evidence="3 4">MAP12</strain>
    </source>
</reference>
<dbReference type="InterPro" id="IPR020904">
    <property type="entry name" value="Sc_DH/Rdtase_CS"/>
</dbReference>
<dbReference type="PANTHER" id="PTHR24321">
    <property type="entry name" value="DEHYDROGENASES, SHORT CHAIN"/>
    <property type="match status" value="1"/>
</dbReference>